<protein>
    <submittedName>
        <fullName evidence="2">Myo-inosose-2 dehydratase</fullName>
    </submittedName>
</protein>
<sequence>MGNRLFKLGIHPINWVGEDVREHGDDTTFETIVDDIAALGLTGTEMGRKFPKDPAVLKRELESRGIQLVSQWKSVLFSDPAYRKQELEDYRQHAEFLAGFGSKVISTAEVGGSLHFDPRRTPNESVVLRLDDAGWESLAEGLNQAGEIAASYGMKLTYHHHGGTVVEQPAEIDRLMAMTDPSLVFLLYDTGHAYYGGSDPLELLRKHYDRIAYIHLKDIRHEILEQARLDGCDFVSCIRRGVFTVPGDGCIDFTPIIGELVERGYNGWAMLEGEQDPALHPAKAYAERAIEYLDRLEGHLKSQV</sequence>
<dbReference type="EMBL" id="CP016809">
    <property type="protein sequence ID" value="ANY74121.1"/>
    <property type="molecule type" value="Genomic_DNA"/>
</dbReference>
<feature type="domain" description="Xylose isomerase-like TIM barrel" evidence="1">
    <location>
        <begin position="33"/>
        <end position="295"/>
    </location>
</feature>
<reference evidence="2" key="1">
    <citation type="submission" date="2016-08" db="EMBL/GenBank/DDBJ databases">
        <title>Complete Genome Seqeunce of Paenibacillus sp. nov. IHBB 9852 from high altitute lake of Indian trans-Himalayas.</title>
        <authorList>
            <person name="Kiran S."/>
            <person name="Swarnkar M.K."/>
            <person name="Rana A."/>
            <person name="Tewari R."/>
            <person name="Gulati A."/>
        </authorList>
    </citation>
    <scope>NUCLEOTIDE SEQUENCE [LARGE SCALE GENOMIC DNA]</scope>
    <source>
        <strain evidence="2">IHBB 9852</strain>
    </source>
</reference>
<dbReference type="KEGG" id="pib:BBD41_16875"/>
<dbReference type="AlphaFoldDB" id="A0A1B2E2F2"/>
<dbReference type="PANTHER" id="PTHR12110:SF41">
    <property type="entry name" value="INOSOSE DEHYDRATASE"/>
    <property type="match status" value="1"/>
</dbReference>
<dbReference type="Gene3D" id="3.20.20.150">
    <property type="entry name" value="Divalent-metal-dependent TIM barrel enzymes"/>
    <property type="match status" value="1"/>
</dbReference>
<accession>A0A1B2E2F2</accession>
<dbReference type="NCBIfam" id="TIGR04379">
    <property type="entry name" value="myo_inos_iolE"/>
    <property type="match status" value="1"/>
</dbReference>
<organism evidence="2">
    <name type="scientific">Paenibacillus ihbetae</name>
    <dbReference type="NCBI Taxonomy" id="1870820"/>
    <lineage>
        <taxon>Bacteria</taxon>
        <taxon>Bacillati</taxon>
        <taxon>Bacillota</taxon>
        <taxon>Bacilli</taxon>
        <taxon>Bacillales</taxon>
        <taxon>Paenibacillaceae</taxon>
        <taxon>Paenibacillus</taxon>
    </lineage>
</organism>
<dbReference type="InterPro" id="IPR013022">
    <property type="entry name" value="Xyl_isomerase-like_TIM-brl"/>
</dbReference>
<dbReference type="Pfam" id="PF01261">
    <property type="entry name" value="AP_endonuc_2"/>
    <property type="match status" value="1"/>
</dbReference>
<dbReference type="InterPro" id="IPR050312">
    <property type="entry name" value="IolE/XylAMocC-like"/>
</dbReference>
<dbReference type="PANTHER" id="PTHR12110">
    <property type="entry name" value="HYDROXYPYRUVATE ISOMERASE"/>
    <property type="match status" value="1"/>
</dbReference>
<evidence type="ECO:0000259" key="1">
    <source>
        <dbReference type="Pfam" id="PF01261"/>
    </source>
</evidence>
<evidence type="ECO:0000313" key="2">
    <source>
        <dbReference type="EMBL" id="ANY74121.1"/>
    </source>
</evidence>
<dbReference type="InterPro" id="IPR030823">
    <property type="entry name" value="IolE/MocC"/>
</dbReference>
<name>A0A1B2E2F2_9BACL</name>
<dbReference type="InterPro" id="IPR036237">
    <property type="entry name" value="Xyl_isomerase-like_sf"/>
</dbReference>
<proteinExistence type="predicted"/>
<dbReference type="RefSeq" id="WP_099478298.1">
    <property type="nucleotide sequence ID" value="NZ_CP016809.1"/>
</dbReference>
<dbReference type="SUPFAM" id="SSF51658">
    <property type="entry name" value="Xylose isomerase-like"/>
    <property type="match status" value="1"/>
</dbReference>
<gene>
    <name evidence="2" type="ORF">BBD41_16875</name>
</gene>